<dbReference type="PROSITE" id="PS50056">
    <property type="entry name" value="TYR_PHOSPHATASE_2"/>
    <property type="match status" value="1"/>
</dbReference>
<dbReference type="Pfam" id="PF00005">
    <property type="entry name" value="ABC_tran"/>
    <property type="match status" value="1"/>
</dbReference>
<dbReference type="InterPro" id="IPR029021">
    <property type="entry name" value="Prot-tyrosine_phosphatase-like"/>
</dbReference>
<dbReference type="InterPro" id="IPR027417">
    <property type="entry name" value="P-loop_NTPase"/>
</dbReference>
<reference evidence="4" key="1">
    <citation type="journal article" date="2019" name="Int. J. Syst. Evol. Microbiol.">
        <title>The Global Catalogue of Microorganisms (GCM) 10K type strain sequencing project: providing services to taxonomists for standard genome sequencing and annotation.</title>
        <authorList>
            <consortium name="The Broad Institute Genomics Platform"/>
            <consortium name="The Broad Institute Genome Sequencing Center for Infectious Disease"/>
            <person name="Wu L."/>
            <person name="Ma J."/>
        </authorList>
    </citation>
    <scope>NUCLEOTIDE SEQUENCE [LARGE SCALE GENOMIC DNA]</scope>
    <source>
        <strain evidence="4">JCM 18204</strain>
    </source>
</reference>
<evidence type="ECO:0000259" key="1">
    <source>
        <dbReference type="PROSITE" id="PS50056"/>
    </source>
</evidence>
<dbReference type="InterPro" id="IPR016130">
    <property type="entry name" value="Tyr_Pase_AS"/>
</dbReference>
<dbReference type="InterPro" id="IPR000387">
    <property type="entry name" value="Tyr_Pase_dom"/>
</dbReference>
<evidence type="ECO:0000313" key="3">
    <source>
        <dbReference type="EMBL" id="GAA4787517.1"/>
    </source>
</evidence>
<dbReference type="Gene3D" id="3.90.190.10">
    <property type="entry name" value="Protein tyrosine phosphatase superfamily"/>
    <property type="match status" value="1"/>
</dbReference>
<feature type="domain" description="ABC transporter" evidence="2">
    <location>
        <begin position="9"/>
        <end position="242"/>
    </location>
</feature>
<dbReference type="SUPFAM" id="SSF52540">
    <property type="entry name" value="P-loop containing nucleoside triphosphate hydrolases"/>
    <property type="match status" value="1"/>
</dbReference>
<gene>
    <name evidence="3" type="ORF">GCM10023307_10710</name>
</gene>
<dbReference type="RefSeq" id="WP_345302271.1">
    <property type="nucleotide sequence ID" value="NZ_BAABJE010000002.1"/>
</dbReference>
<dbReference type="InterPro" id="IPR003439">
    <property type="entry name" value="ABC_transporter-like_ATP-bd"/>
</dbReference>
<evidence type="ECO:0000259" key="2">
    <source>
        <dbReference type="PROSITE" id="PS50893"/>
    </source>
</evidence>
<evidence type="ECO:0000313" key="4">
    <source>
        <dbReference type="Proteomes" id="UP001499959"/>
    </source>
</evidence>
<comment type="caution">
    <text evidence="3">The sequence shown here is derived from an EMBL/GenBank/DDBJ whole genome shotgun (WGS) entry which is preliminary data.</text>
</comment>
<accession>A0ABP9AYJ7</accession>
<dbReference type="SUPFAM" id="SSF52799">
    <property type="entry name" value="(Phosphotyrosine protein) phosphatases II"/>
    <property type="match status" value="1"/>
</dbReference>
<feature type="domain" description="Tyrosine specific protein phosphatases" evidence="1">
    <location>
        <begin position="371"/>
        <end position="422"/>
    </location>
</feature>
<sequence>MGAMPDNVLELDGFGVAYAQKVILAEIDLSVPATGIFVLMGPCGTGKSTLLRTLSGQAAANPSLRTWGRADYLGHALGTGVEPPALVGQSARLMMSSVFENLACNLPGRDRLTRAQQRELIDRWLWENDLGELSSRLDEPVVTLDLALQRHIAIVRAVASDPRLLCLDEPTANVGDEAAVRLIAHLRREAQLRALIVSTHHQGHARQLGGRLALLAGGRVQECAPTADFFAMPGTQAGREFVRSGTCLLPAPDAAPEDLDESVPPPPPLPAAARTAMSGACGPRGFLWLRPGELAGTPLPGVFYDREYDLAALKRVGIRHLINLTEHEMEAEGPARFGIVSHWFPVIDMTPPSMTQAAAICILIDRLIAAGEPVAVHCRAGLGRTGTVLAMHLIWSGRNGLEALEAVRRIEPRWVQSEMQIEALEQFRAVCIREREAARHLRAGIRPRANETGQSPG</sequence>
<dbReference type="PANTHER" id="PTHR24220">
    <property type="entry name" value="IMPORT ATP-BINDING PROTEIN"/>
    <property type="match status" value="1"/>
</dbReference>
<dbReference type="PROSITE" id="PS00383">
    <property type="entry name" value="TYR_PHOSPHATASE_1"/>
    <property type="match status" value="1"/>
</dbReference>
<dbReference type="Pfam" id="PF22785">
    <property type="entry name" value="Tc-R-P"/>
    <property type="match status" value="1"/>
</dbReference>
<dbReference type="Proteomes" id="UP001499959">
    <property type="component" value="Unassembled WGS sequence"/>
</dbReference>
<evidence type="ECO:0008006" key="5">
    <source>
        <dbReference type="Google" id="ProtNLM"/>
    </source>
</evidence>
<protein>
    <recommendedName>
        <fullName evidence="5">ATP-binding cassette domain-containing protein</fullName>
    </recommendedName>
</protein>
<keyword evidence="4" id="KW-1185">Reference proteome</keyword>
<organism evidence="3 4">
    <name type="scientific">Lysobacter hankyongensis</name>
    <dbReference type="NCBI Taxonomy" id="1176535"/>
    <lineage>
        <taxon>Bacteria</taxon>
        <taxon>Pseudomonadati</taxon>
        <taxon>Pseudomonadota</taxon>
        <taxon>Gammaproteobacteria</taxon>
        <taxon>Lysobacterales</taxon>
        <taxon>Lysobacteraceae</taxon>
        <taxon>Lysobacter</taxon>
    </lineage>
</organism>
<dbReference type="Gene3D" id="3.40.50.300">
    <property type="entry name" value="P-loop containing nucleotide triphosphate hydrolases"/>
    <property type="match status" value="1"/>
</dbReference>
<dbReference type="PROSITE" id="PS50893">
    <property type="entry name" value="ABC_TRANSPORTER_2"/>
    <property type="match status" value="1"/>
</dbReference>
<name>A0ABP9AYJ7_9GAMM</name>
<dbReference type="EMBL" id="BAABJE010000002">
    <property type="protein sequence ID" value="GAA4787517.1"/>
    <property type="molecule type" value="Genomic_DNA"/>
</dbReference>
<dbReference type="PANTHER" id="PTHR24220:SF684">
    <property type="entry name" value="FE(3+) IONS IMPORT ATP-BINDING PROTEIN FBPC"/>
    <property type="match status" value="1"/>
</dbReference>
<proteinExistence type="predicted"/>
<dbReference type="InterPro" id="IPR015854">
    <property type="entry name" value="ABC_transpr_LolD-like"/>
</dbReference>